<evidence type="ECO:0000313" key="3">
    <source>
        <dbReference type="Proteomes" id="UP000619788"/>
    </source>
</evidence>
<dbReference type="EMBL" id="BOOJ01000012">
    <property type="protein sequence ID" value="GIH90544.1"/>
    <property type="molecule type" value="Genomic_DNA"/>
</dbReference>
<proteinExistence type="predicted"/>
<name>A0A8J3WHG4_9ACTN</name>
<dbReference type="AlphaFoldDB" id="A0A8J3WHG4"/>
<gene>
    <name evidence="2" type="ORF">Psi01_11740</name>
</gene>
<feature type="region of interest" description="Disordered" evidence="1">
    <location>
        <begin position="1"/>
        <end position="55"/>
    </location>
</feature>
<protein>
    <submittedName>
        <fullName evidence="2">Uncharacterized protein</fullName>
    </submittedName>
</protein>
<reference evidence="2 3" key="1">
    <citation type="submission" date="2021-01" db="EMBL/GenBank/DDBJ databases">
        <title>Whole genome shotgun sequence of Planobispora siamensis NBRC 107568.</title>
        <authorList>
            <person name="Komaki H."/>
            <person name="Tamura T."/>
        </authorList>
    </citation>
    <scope>NUCLEOTIDE SEQUENCE [LARGE SCALE GENOMIC DNA]</scope>
    <source>
        <strain evidence="2 3">NBRC 107568</strain>
    </source>
</reference>
<evidence type="ECO:0000256" key="1">
    <source>
        <dbReference type="SAM" id="MobiDB-lite"/>
    </source>
</evidence>
<sequence>MWAAFDPESGPQIRARPPDGGTPSTLVRQAAGRASGTSIAGDDVAWSEETPEGELGLRLKRGDAAPVNLTADAGSHGYQASIKDGGLAFTRGRFEDESFHSAPVIYGLATGTRVELPEVPSTGPFPSDSRWPRLAGPYMLWLYDADGEGRSGVMRAALDGSGMTPIVRDGPEAPSASRLDASDQVATIIVEPPRDGTDGNEDLPKLFQVPVTGGELQRYSCNRDTSPCPPRARALAWSGSTAPPPTSTR</sequence>
<dbReference type="RefSeq" id="WP_204062897.1">
    <property type="nucleotide sequence ID" value="NZ_BOOJ01000012.1"/>
</dbReference>
<accession>A0A8J3WHG4</accession>
<keyword evidence="3" id="KW-1185">Reference proteome</keyword>
<evidence type="ECO:0000313" key="2">
    <source>
        <dbReference type="EMBL" id="GIH90544.1"/>
    </source>
</evidence>
<organism evidence="2 3">
    <name type="scientific">Planobispora siamensis</name>
    <dbReference type="NCBI Taxonomy" id="936338"/>
    <lineage>
        <taxon>Bacteria</taxon>
        <taxon>Bacillati</taxon>
        <taxon>Actinomycetota</taxon>
        <taxon>Actinomycetes</taxon>
        <taxon>Streptosporangiales</taxon>
        <taxon>Streptosporangiaceae</taxon>
        <taxon>Planobispora</taxon>
    </lineage>
</organism>
<feature type="region of interest" description="Disordered" evidence="1">
    <location>
        <begin position="218"/>
        <end position="249"/>
    </location>
</feature>
<comment type="caution">
    <text evidence="2">The sequence shown here is derived from an EMBL/GenBank/DDBJ whole genome shotgun (WGS) entry which is preliminary data.</text>
</comment>
<dbReference type="Proteomes" id="UP000619788">
    <property type="component" value="Unassembled WGS sequence"/>
</dbReference>